<dbReference type="AlphaFoldDB" id="A0A2N3RIG1"/>
<reference evidence="3 4" key="1">
    <citation type="submission" date="2017-11" db="EMBL/GenBank/DDBJ databases">
        <title>Xanthomonas prunicola sp. nov., a novel pathogen that affects nectarine (Prunus persica var. nectarine) trees.</title>
        <authorList>
            <person name="Lopez M."/>
            <person name="Lopez-Soriano P."/>
            <person name="Garita-Cambronero J."/>
            <person name="Beltran C."/>
            <person name="Taghouti G."/>
            <person name="Portier P."/>
            <person name="Cubero J."/>
            <person name="Fischer-Le Saux M."/>
            <person name="Marco-Noales E."/>
        </authorList>
    </citation>
    <scope>NUCLEOTIDE SEQUENCE [LARGE SCALE GENOMIC DNA]</scope>
    <source>
        <strain evidence="1 3">CFBP8353</strain>
        <strain evidence="2 4">CFBP8354</strain>
    </source>
</reference>
<sequence length="186" mass="20864">MTHRIHDRLSIETTTQTECALAAIDLVHEHYISINQLIRTGRIGSAYALLRSQFEALVRAIWLLRGSDEQAYQAWARGEGSIEPSSLLTAIRKKSRSDSDQFLADTWKTSKKTLHQFTHVSYQLLARRMSGVAEEHFHPTEIADALRFAAGTCLLSCLELASLAEDDELAAESSLFLARIYPTDKS</sequence>
<dbReference type="Proteomes" id="UP000233720">
    <property type="component" value="Unassembled WGS sequence"/>
</dbReference>
<comment type="caution">
    <text evidence="1">The sequence shown here is derived from an EMBL/GenBank/DDBJ whole genome shotgun (WGS) entry which is preliminary data.</text>
</comment>
<evidence type="ECO:0000313" key="4">
    <source>
        <dbReference type="Proteomes" id="UP000233748"/>
    </source>
</evidence>
<evidence type="ECO:0000313" key="1">
    <source>
        <dbReference type="EMBL" id="PKV12277.1"/>
    </source>
</evidence>
<evidence type="ECO:0000313" key="2">
    <source>
        <dbReference type="EMBL" id="PKV16554.1"/>
    </source>
</evidence>
<dbReference type="Proteomes" id="UP000233748">
    <property type="component" value="Unassembled WGS sequence"/>
</dbReference>
<organism evidence="1 3">
    <name type="scientific">Xanthomonas prunicola</name>
    <dbReference type="NCBI Taxonomy" id="2053930"/>
    <lineage>
        <taxon>Bacteria</taxon>
        <taxon>Pseudomonadati</taxon>
        <taxon>Pseudomonadota</taxon>
        <taxon>Gammaproteobacteria</taxon>
        <taxon>Lysobacterales</taxon>
        <taxon>Lysobacteraceae</taxon>
        <taxon>Xanthomonas</taxon>
    </lineage>
</organism>
<proteinExistence type="predicted"/>
<dbReference type="Pfam" id="PF22491">
    <property type="entry name" value="DUF6988"/>
    <property type="match status" value="1"/>
</dbReference>
<evidence type="ECO:0000313" key="3">
    <source>
        <dbReference type="Proteomes" id="UP000233720"/>
    </source>
</evidence>
<gene>
    <name evidence="1" type="ORF">XpruCFBP8353_09995</name>
    <name evidence="2" type="ORF">XpruCFBP8354_09995</name>
</gene>
<dbReference type="InterPro" id="IPR054257">
    <property type="entry name" value="DUF6988"/>
</dbReference>
<name>A0A2N3RIG1_9XANT</name>
<dbReference type="EMBL" id="PHKV01000003">
    <property type="protein sequence ID" value="PKV12277.1"/>
    <property type="molecule type" value="Genomic_DNA"/>
</dbReference>
<protein>
    <submittedName>
        <fullName evidence="1">Uncharacterized protein</fullName>
    </submittedName>
</protein>
<dbReference type="EMBL" id="PHKW01000003">
    <property type="protein sequence ID" value="PKV16554.1"/>
    <property type="molecule type" value="Genomic_DNA"/>
</dbReference>
<keyword evidence="4" id="KW-1185">Reference proteome</keyword>
<accession>A0A2N3RIG1</accession>